<reference evidence="2" key="1">
    <citation type="submission" date="2014-09" db="EMBL/GenBank/DDBJ databases">
        <authorList>
            <person name="Mudge J."/>
            <person name="Ramaraj T."/>
            <person name="Lindquist I.E."/>
            <person name="Bharti A.K."/>
            <person name="Sundararajan A."/>
            <person name="Cameron C.T."/>
            <person name="Woodward J.E."/>
            <person name="May G.D."/>
            <person name="Brubaker C."/>
            <person name="Broadhvest J."/>
            <person name="Wilkins T.A."/>
        </authorList>
    </citation>
    <scope>NUCLEOTIDE SEQUENCE</scope>
    <source>
        <strain evidence="2">cv. AKA8401</strain>
    </source>
</reference>
<dbReference type="AlphaFoldDB" id="A0A0B0MVC9"/>
<comment type="caution">
    <text evidence="1">The sequence shown here is derived from an EMBL/GenBank/DDBJ whole genome shotgun (WGS) entry which is preliminary data.</text>
</comment>
<proteinExistence type="predicted"/>
<evidence type="ECO:0000313" key="1">
    <source>
        <dbReference type="EMBL" id="KHG02886.1"/>
    </source>
</evidence>
<keyword evidence="2" id="KW-1185">Reference proteome</keyword>
<dbReference type="Proteomes" id="UP000032142">
    <property type="component" value="Unassembled WGS sequence"/>
</dbReference>
<sequence length="48" mass="5075">MASHAHVLGRAKSVGYTDLCHTAKSHAHVLGHAEHTNLVSNKHQGAHG</sequence>
<dbReference type="EMBL" id="JRRC01306125">
    <property type="protein sequence ID" value="KHG02886.1"/>
    <property type="molecule type" value="Genomic_DNA"/>
</dbReference>
<protein>
    <submittedName>
        <fullName evidence="1">Uncharacterized protein</fullName>
    </submittedName>
</protein>
<name>A0A0B0MVC9_GOSAR</name>
<organism evidence="1 2">
    <name type="scientific">Gossypium arboreum</name>
    <name type="common">Tree cotton</name>
    <name type="synonym">Gossypium nanking</name>
    <dbReference type="NCBI Taxonomy" id="29729"/>
    <lineage>
        <taxon>Eukaryota</taxon>
        <taxon>Viridiplantae</taxon>
        <taxon>Streptophyta</taxon>
        <taxon>Embryophyta</taxon>
        <taxon>Tracheophyta</taxon>
        <taxon>Spermatophyta</taxon>
        <taxon>Magnoliopsida</taxon>
        <taxon>eudicotyledons</taxon>
        <taxon>Gunneridae</taxon>
        <taxon>Pentapetalae</taxon>
        <taxon>rosids</taxon>
        <taxon>malvids</taxon>
        <taxon>Malvales</taxon>
        <taxon>Malvaceae</taxon>
        <taxon>Malvoideae</taxon>
        <taxon>Gossypium</taxon>
    </lineage>
</organism>
<accession>A0A0B0MVC9</accession>
<gene>
    <name evidence="1" type="ORF">F383_23922</name>
</gene>
<evidence type="ECO:0000313" key="2">
    <source>
        <dbReference type="Proteomes" id="UP000032142"/>
    </source>
</evidence>